<dbReference type="InterPro" id="IPR004046">
    <property type="entry name" value="GST_C"/>
</dbReference>
<dbReference type="FunFam" id="1.20.1050.10:FF:000007">
    <property type="entry name" value="Glutathione S-transferase 1-1"/>
    <property type="match status" value="1"/>
</dbReference>
<dbReference type="FunFam" id="3.40.30.10:FF:000034">
    <property type="entry name" value="glutathione S-transferase 1"/>
    <property type="match status" value="1"/>
</dbReference>
<dbReference type="GO" id="GO:0004364">
    <property type="term" value="F:glutathione transferase activity"/>
    <property type="evidence" value="ECO:0007669"/>
    <property type="project" value="TreeGrafter"/>
</dbReference>
<dbReference type="PANTHER" id="PTHR43969:SF9">
    <property type="entry name" value="GLUTATHIONE S TRANSFERASE D10, ISOFORM A-RELATED"/>
    <property type="match status" value="1"/>
</dbReference>
<dbReference type="SUPFAM" id="SSF47616">
    <property type="entry name" value="GST C-terminal domain-like"/>
    <property type="match status" value="1"/>
</dbReference>
<evidence type="ECO:0000256" key="1">
    <source>
        <dbReference type="ARBA" id="ARBA00011738"/>
    </source>
</evidence>
<dbReference type="PROSITE" id="PS50405">
    <property type="entry name" value="GST_CTER"/>
    <property type="match status" value="1"/>
</dbReference>
<dbReference type="CDD" id="cd03177">
    <property type="entry name" value="GST_C_Delta_Epsilon"/>
    <property type="match status" value="1"/>
</dbReference>
<dbReference type="AlphaFoldDB" id="F4YUI9"/>
<accession>F4YUI9</accession>
<dbReference type="PROSITE" id="PS50404">
    <property type="entry name" value="GST_NTER"/>
    <property type="match status" value="1"/>
</dbReference>
<dbReference type="Pfam" id="PF13417">
    <property type="entry name" value="GST_N_3"/>
    <property type="match status" value="1"/>
</dbReference>
<dbReference type="InterPro" id="IPR040079">
    <property type="entry name" value="Glutathione_S-Trfase"/>
</dbReference>
<dbReference type="InterPro" id="IPR010987">
    <property type="entry name" value="Glutathione-S-Trfase_C-like"/>
</dbReference>
<organism evidence="4">
    <name type="scientific">Locusta migratoria</name>
    <name type="common">Migratory locust</name>
    <dbReference type="NCBI Taxonomy" id="7004"/>
    <lineage>
        <taxon>Eukaryota</taxon>
        <taxon>Metazoa</taxon>
        <taxon>Ecdysozoa</taxon>
        <taxon>Arthropoda</taxon>
        <taxon>Hexapoda</taxon>
        <taxon>Insecta</taxon>
        <taxon>Pterygota</taxon>
        <taxon>Neoptera</taxon>
        <taxon>Polyneoptera</taxon>
        <taxon>Orthoptera</taxon>
        <taxon>Caelifera</taxon>
        <taxon>Acrididea</taxon>
        <taxon>Acridomorpha</taxon>
        <taxon>Acridoidea</taxon>
        <taxon>Acrididae</taxon>
        <taxon>Oedipodinae</taxon>
        <taxon>Locusta</taxon>
    </lineage>
</organism>
<dbReference type="PANTHER" id="PTHR43969">
    <property type="entry name" value="GLUTATHIONE S TRANSFERASE D10, ISOFORM A-RELATED"/>
    <property type="match status" value="1"/>
</dbReference>
<proteinExistence type="evidence at transcript level"/>
<comment type="subunit">
    <text evidence="1">Homodimer.</text>
</comment>
<dbReference type="SFLD" id="SFLDS00019">
    <property type="entry name" value="Glutathione_Transferase_(cytos"/>
    <property type="match status" value="1"/>
</dbReference>
<name>F4YUI9_LOCMI</name>
<evidence type="ECO:0000259" key="3">
    <source>
        <dbReference type="PROSITE" id="PS50405"/>
    </source>
</evidence>
<evidence type="ECO:0000259" key="2">
    <source>
        <dbReference type="PROSITE" id="PS50404"/>
    </source>
</evidence>
<protein>
    <submittedName>
        <fullName evidence="4">Glutathione S-transferase</fullName>
    </submittedName>
</protein>
<dbReference type="Pfam" id="PF00043">
    <property type="entry name" value="GST_C"/>
    <property type="match status" value="1"/>
</dbReference>
<evidence type="ECO:0000313" key="4">
    <source>
        <dbReference type="EMBL" id="AEB91972.1"/>
    </source>
</evidence>
<reference evidence="4" key="1">
    <citation type="journal article" date="2011" name="Pest Manag. Sci.">
        <title>Identification and characterisation of ten glutathione S-transferase genes from oriental migratory locust, Locusta migratoria manilensis (Meyen).</title>
        <authorList>
            <person name="Qin G."/>
            <person name="Jia M."/>
            <person name="Liu T."/>
            <person name="Xuan T."/>
            <person name="Yan Zhu K."/>
            <person name="Guo Y."/>
            <person name="Ma E."/>
            <person name="Zhang J."/>
        </authorList>
    </citation>
    <scope>NUCLEOTIDE SEQUENCE</scope>
</reference>
<dbReference type="EMBL" id="HM131835">
    <property type="protein sequence ID" value="AEB91972.1"/>
    <property type="molecule type" value="mRNA"/>
</dbReference>
<feature type="domain" description="GST C-terminal" evidence="3">
    <location>
        <begin position="89"/>
        <end position="211"/>
    </location>
</feature>
<keyword evidence="4" id="KW-0808">Transferase</keyword>
<dbReference type="Gene3D" id="1.20.1050.10">
    <property type="match status" value="1"/>
</dbReference>
<dbReference type="InterPro" id="IPR036282">
    <property type="entry name" value="Glutathione-S-Trfase_C_sf"/>
</dbReference>
<sequence length="214" mass="24297">MAPPTLFNVTLSPPCRLVRLVAGIIGVDLKVVDVKDISKEMKTPEMLKKNPQHTVPTLEDNGVYLAESRAIAMYLISKYAKDDSLYPKDVNKRVLVDQRLFYDQDLYNKILNVFLPKFFGKQTDPSSIEKVNEGLETLNRMLDGKQWLAGDNVTLADYAVAISLSSLDFVPESGIDPKKQPNINQWLPRVENSHPKYGEHLKEFHEALKKLTQK</sequence>
<dbReference type="InterPro" id="IPR004045">
    <property type="entry name" value="Glutathione_S-Trfase_N"/>
</dbReference>
<dbReference type="InterPro" id="IPR036249">
    <property type="entry name" value="Thioredoxin-like_sf"/>
</dbReference>
<dbReference type="SFLD" id="SFLDG00358">
    <property type="entry name" value="Main_(cytGST)"/>
    <property type="match status" value="1"/>
</dbReference>
<dbReference type="Gene3D" id="3.40.30.10">
    <property type="entry name" value="Glutaredoxin"/>
    <property type="match status" value="1"/>
</dbReference>
<dbReference type="SUPFAM" id="SSF52833">
    <property type="entry name" value="Thioredoxin-like"/>
    <property type="match status" value="1"/>
</dbReference>
<dbReference type="GO" id="GO:0006749">
    <property type="term" value="P:glutathione metabolic process"/>
    <property type="evidence" value="ECO:0007669"/>
    <property type="project" value="TreeGrafter"/>
</dbReference>
<feature type="domain" description="GST N-terminal" evidence="2">
    <location>
        <begin position="2"/>
        <end position="83"/>
    </location>
</feature>